<dbReference type="InterPro" id="IPR001466">
    <property type="entry name" value="Beta-lactam-related"/>
</dbReference>
<accession>A0A432XDK2</accession>
<keyword evidence="2" id="KW-0472">Membrane</keyword>
<dbReference type="InterPro" id="IPR012338">
    <property type="entry name" value="Beta-lactam/transpept-like"/>
</dbReference>
<dbReference type="Pfam" id="PF00144">
    <property type="entry name" value="Beta-lactamase"/>
    <property type="match status" value="1"/>
</dbReference>
<comment type="caution">
    <text evidence="4">The sequence shown here is derived from an EMBL/GenBank/DDBJ whole genome shotgun (WGS) entry which is preliminary data.</text>
</comment>
<keyword evidence="2" id="KW-0812">Transmembrane</keyword>
<evidence type="ECO:0000259" key="3">
    <source>
        <dbReference type="Pfam" id="PF00144"/>
    </source>
</evidence>
<feature type="transmembrane region" description="Helical" evidence="2">
    <location>
        <begin position="12"/>
        <end position="34"/>
    </location>
</feature>
<dbReference type="AlphaFoldDB" id="A0A432XDK2"/>
<dbReference type="RefSeq" id="WP_126834221.1">
    <property type="nucleotide sequence ID" value="NZ_PIPT01000007.1"/>
</dbReference>
<protein>
    <submittedName>
        <fullName evidence="4">Serine hydrolase</fullName>
    </submittedName>
</protein>
<keyword evidence="5" id="KW-1185">Reference proteome</keyword>
<sequence length="338" mass="38652">MNKRLKNILRVMAVFITLLSVYIFSPWEYALYYLTPLPDNVQQELNNFIDEDVDGVIVYVDRKGVEPRYYTSGVDNREQHSPIRPNALFKIGSIAKLYDAAAITKLAGEGKLSLDRYLSDYLPFTKGRIENADSITIRMLVQHRSGIPNYTDHPSFHWGELNIDVMELVLDQEADFAPGADYAYSNSNYLLLAKIITAITGAPHGEYIKQTLLSPLGLKRTFFSINDVDKEEMMSGYHLGYEDDLRHLKHGYVSSAKEVAVFLRALNEGTFFTEKEQEIYASLYPYNHTGWVLGYQSIARYHPEEDMVVIQFVSTTGNDLVMLTKILYDRVVEILRST</sequence>
<organism evidence="4 5">
    <name type="scientific">Pseudidiomarina aquimaris</name>
    <dbReference type="NCBI Taxonomy" id="641841"/>
    <lineage>
        <taxon>Bacteria</taxon>
        <taxon>Pseudomonadati</taxon>
        <taxon>Pseudomonadota</taxon>
        <taxon>Gammaproteobacteria</taxon>
        <taxon>Alteromonadales</taxon>
        <taxon>Idiomarinaceae</taxon>
        <taxon>Pseudidiomarina</taxon>
    </lineage>
</organism>
<evidence type="ECO:0000313" key="5">
    <source>
        <dbReference type="Proteomes" id="UP000286678"/>
    </source>
</evidence>
<dbReference type="GO" id="GO:0016787">
    <property type="term" value="F:hydrolase activity"/>
    <property type="evidence" value="ECO:0007669"/>
    <property type="project" value="UniProtKB-KW"/>
</dbReference>
<dbReference type="SUPFAM" id="SSF56601">
    <property type="entry name" value="beta-lactamase/transpeptidase-like"/>
    <property type="match status" value="1"/>
</dbReference>
<name>A0A432XDK2_9GAMM</name>
<dbReference type="PANTHER" id="PTHR43283:SF11">
    <property type="entry name" value="BETA-LACTAMASE-RELATED DOMAIN-CONTAINING PROTEIN"/>
    <property type="match status" value="1"/>
</dbReference>
<dbReference type="EMBL" id="PIPT01000007">
    <property type="protein sequence ID" value="RUO46844.1"/>
    <property type="molecule type" value="Genomic_DNA"/>
</dbReference>
<dbReference type="PANTHER" id="PTHR43283">
    <property type="entry name" value="BETA-LACTAMASE-RELATED"/>
    <property type="match status" value="1"/>
</dbReference>
<dbReference type="Gene3D" id="3.40.710.10">
    <property type="entry name" value="DD-peptidase/beta-lactamase superfamily"/>
    <property type="match status" value="1"/>
</dbReference>
<keyword evidence="1 4" id="KW-0378">Hydrolase</keyword>
<evidence type="ECO:0000313" key="4">
    <source>
        <dbReference type="EMBL" id="RUO46844.1"/>
    </source>
</evidence>
<evidence type="ECO:0000256" key="1">
    <source>
        <dbReference type="ARBA" id="ARBA00022801"/>
    </source>
</evidence>
<keyword evidence="2" id="KW-1133">Transmembrane helix</keyword>
<proteinExistence type="predicted"/>
<feature type="domain" description="Beta-lactamase-related" evidence="3">
    <location>
        <begin position="51"/>
        <end position="278"/>
    </location>
</feature>
<dbReference type="OrthoDB" id="9799367at2"/>
<dbReference type="Proteomes" id="UP000286678">
    <property type="component" value="Unassembled WGS sequence"/>
</dbReference>
<reference evidence="5" key="1">
    <citation type="journal article" date="2018" name="Front. Microbiol.">
        <title>Genome-Based Analysis Reveals the Taxonomy and Diversity of the Family Idiomarinaceae.</title>
        <authorList>
            <person name="Liu Y."/>
            <person name="Lai Q."/>
            <person name="Shao Z."/>
        </authorList>
    </citation>
    <scope>NUCLEOTIDE SEQUENCE [LARGE SCALE GENOMIC DNA]</scope>
    <source>
        <strain evidence="5">SW15</strain>
    </source>
</reference>
<dbReference type="InterPro" id="IPR050789">
    <property type="entry name" value="Diverse_Enzym_Activities"/>
</dbReference>
<gene>
    <name evidence="4" type="ORF">CWE21_09570</name>
</gene>
<evidence type="ECO:0000256" key="2">
    <source>
        <dbReference type="SAM" id="Phobius"/>
    </source>
</evidence>